<evidence type="ECO:0008006" key="3">
    <source>
        <dbReference type="Google" id="ProtNLM"/>
    </source>
</evidence>
<dbReference type="AlphaFoldDB" id="A0A2I0U919"/>
<name>A0A2I0U919_LIMLA</name>
<keyword evidence="2" id="KW-1185">Reference proteome</keyword>
<proteinExistence type="predicted"/>
<dbReference type="Proteomes" id="UP000233556">
    <property type="component" value="Unassembled WGS sequence"/>
</dbReference>
<sequence length="133" mass="15540">MKLVTGLENKSYNKQLRQLGFFSLEKRRLSGDLITLYNYLKGGHKEVGIGLFSQVTSERTRGNALKLRQGRSRLDIRKNFFTKRVIKYWSKLPRKVVELPSLELADTHSQTLPYEDKLQQNFESSVKDTVKQY</sequence>
<reference evidence="2" key="1">
    <citation type="submission" date="2017-11" db="EMBL/GenBank/DDBJ databases">
        <authorList>
            <person name="Lima N.C."/>
            <person name="Parody-Merino A.M."/>
            <person name="Battley P.F."/>
            <person name="Fidler A.E."/>
            <person name="Prosdocimi F."/>
        </authorList>
    </citation>
    <scope>NUCLEOTIDE SEQUENCE [LARGE SCALE GENOMIC DNA]</scope>
</reference>
<organism evidence="1 2">
    <name type="scientific">Limosa lapponica baueri</name>
    <dbReference type="NCBI Taxonomy" id="1758121"/>
    <lineage>
        <taxon>Eukaryota</taxon>
        <taxon>Metazoa</taxon>
        <taxon>Chordata</taxon>
        <taxon>Craniata</taxon>
        <taxon>Vertebrata</taxon>
        <taxon>Euteleostomi</taxon>
        <taxon>Archelosauria</taxon>
        <taxon>Archosauria</taxon>
        <taxon>Dinosauria</taxon>
        <taxon>Saurischia</taxon>
        <taxon>Theropoda</taxon>
        <taxon>Coelurosauria</taxon>
        <taxon>Aves</taxon>
        <taxon>Neognathae</taxon>
        <taxon>Neoaves</taxon>
        <taxon>Charadriiformes</taxon>
        <taxon>Scolopacidae</taxon>
        <taxon>Limosa</taxon>
    </lineage>
</organism>
<dbReference type="OrthoDB" id="276744at2759"/>
<gene>
    <name evidence="1" type="ORF">llap_7125</name>
</gene>
<evidence type="ECO:0000313" key="1">
    <source>
        <dbReference type="EMBL" id="PKU42574.1"/>
    </source>
</evidence>
<protein>
    <recommendedName>
        <fullName evidence="3">Rna-directed dna polymerase from mobile element jockey-like</fullName>
    </recommendedName>
</protein>
<dbReference type="EMBL" id="KZ505981">
    <property type="protein sequence ID" value="PKU42574.1"/>
    <property type="molecule type" value="Genomic_DNA"/>
</dbReference>
<reference evidence="2" key="2">
    <citation type="submission" date="2017-12" db="EMBL/GenBank/DDBJ databases">
        <title>Genome sequence of the Bar-tailed Godwit (Limosa lapponica baueri).</title>
        <authorList>
            <person name="Lima N.C.B."/>
            <person name="Parody-Merino A.M."/>
            <person name="Battley P.F."/>
            <person name="Fidler A.E."/>
            <person name="Prosdocimi F."/>
        </authorList>
    </citation>
    <scope>NUCLEOTIDE SEQUENCE [LARGE SCALE GENOMIC DNA]</scope>
</reference>
<evidence type="ECO:0000313" key="2">
    <source>
        <dbReference type="Proteomes" id="UP000233556"/>
    </source>
</evidence>
<accession>A0A2I0U919</accession>